<comment type="caution">
    <text evidence="1">The sequence shown here is derived from an EMBL/GenBank/DDBJ whole genome shotgun (WGS) entry which is preliminary data.</text>
</comment>
<proteinExistence type="predicted"/>
<feature type="non-terminal residue" evidence="1">
    <location>
        <position position="1"/>
    </location>
</feature>
<gene>
    <name evidence="1" type="ORF">XDN619_LOCUS27821</name>
</gene>
<name>A0A816XEU5_9BILA</name>
<evidence type="ECO:0000313" key="2">
    <source>
        <dbReference type="Proteomes" id="UP000663887"/>
    </source>
</evidence>
<dbReference type="Proteomes" id="UP000663887">
    <property type="component" value="Unassembled WGS sequence"/>
</dbReference>
<dbReference type="EMBL" id="CAJNRG010013215">
    <property type="protein sequence ID" value="CAF2146370.1"/>
    <property type="molecule type" value="Genomic_DNA"/>
</dbReference>
<sequence length="46" mass="5475">ILLIHSYVEGNYVSIYKTNIYLSVTEIHCRGEGKHEFFKFQSFYSI</sequence>
<protein>
    <submittedName>
        <fullName evidence="1">Uncharacterized protein</fullName>
    </submittedName>
</protein>
<dbReference type="AlphaFoldDB" id="A0A816XEU5"/>
<accession>A0A816XEU5</accession>
<organism evidence="1 2">
    <name type="scientific">Rotaria magnacalcarata</name>
    <dbReference type="NCBI Taxonomy" id="392030"/>
    <lineage>
        <taxon>Eukaryota</taxon>
        <taxon>Metazoa</taxon>
        <taxon>Spiralia</taxon>
        <taxon>Gnathifera</taxon>
        <taxon>Rotifera</taxon>
        <taxon>Eurotatoria</taxon>
        <taxon>Bdelloidea</taxon>
        <taxon>Philodinida</taxon>
        <taxon>Philodinidae</taxon>
        <taxon>Rotaria</taxon>
    </lineage>
</organism>
<evidence type="ECO:0000313" key="1">
    <source>
        <dbReference type="EMBL" id="CAF2146370.1"/>
    </source>
</evidence>
<reference evidence="1" key="1">
    <citation type="submission" date="2021-02" db="EMBL/GenBank/DDBJ databases">
        <authorList>
            <person name="Nowell W R."/>
        </authorList>
    </citation>
    <scope>NUCLEOTIDE SEQUENCE</scope>
</reference>